<gene>
    <name evidence="11" type="ORF">CJ255_09735</name>
</gene>
<dbReference type="EC" id="2.7.13.3" evidence="2"/>
<dbReference type="InterPro" id="IPR001789">
    <property type="entry name" value="Sig_transdc_resp-reg_receiver"/>
</dbReference>
<accession>A0A2A6RK41</accession>
<evidence type="ECO:0000256" key="6">
    <source>
        <dbReference type="PROSITE-ProRule" id="PRU00169"/>
    </source>
</evidence>
<comment type="catalytic activity">
    <reaction evidence="1">
        <text>ATP + protein L-histidine = ADP + protein N-phospho-L-histidine.</text>
        <dbReference type="EC" id="2.7.13.3"/>
    </reaction>
</comment>
<dbReference type="Gene3D" id="3.30.565.10">
    <property type="entry name" value="Histidine kinase-like ATPase, C-terminal domain"/>
    <property type="match status" value="1"/>
</dbReference>
<evidence type="ECO:0000313" key="12">
    <source>
        <dbReference type="Proteomes" id="UP000220527"/>
    </source>
</evidence>
<dbReference type="SMART" id="SM00091">
    <property type="entry name" value="PAS"/>
    <property type="match status" value="2"/>
</dbReference>
<evidence type="ECO:0000256" key="4">
    <source>
        <dbReference type="ARBA" id="ARBA00022777"/>
    </source>
</evidence>
<dbReference type="InterPro" id="IPR003594">
    <property type="entry name" value="HATPase_dom"/>
</dbReference>
<dbReference type="NCBIfam" id="TIGR00229">
    <property type="entry name" value="sensory_box"/>
    <property type="match status" value="2"/>
</dbReference>
<dbReference type="InterPro" id="IPR005467">
    <property type="entry name" value="His_kinase_dom"/>
</dbReference>
<dbReference type="Gene3D" id="3.40.50.2300">
    <property type="match status" value="1"/>
</dbReference>
<dbReference type="SMART" id="SM00448">
    <property type="entry name" value="REC"/>
    <property type="match status" value="1"/>
</dbReference>
<dbReference type="SMART" id="SM00086">
    <property type="entry name" value="PAC"/>
    <property type="match status" value="2"/>
</dbReference>
<dbReference type="PANTHER" id="PTHR43065:SF42">
    <property type="entry name" value="TWO-COMPONENT SENSOR PPRA"/>
    <property type="match status" value="1"/>
</dbReference>
<dbReference type="OrthoDB" id="9784397at2"/>
<evidence type="ECO:0000259" key="9">
    <source>
        <dbReference type="PROSITE" id="PS50112"/>
    </source>
</evidence>
<evidence type="ECO:0000256" key="1">
    <source>
        <dbReference type="ARBA" id="ARBA00000085"/>
    </source>
</evidence>
<dbReference type="SUPFAM" id="SSF47384">
    <property type="entry name" value="Homodimeric domain of signal transducing histidine kinase"/>
    <property type="match status" value="1"/>
</dbReference>
<dbReference type="InterPro" id="IPR036890">
    <property type="entry name" value="HATPase_C_sf"/>
</dbReference>
<keyword evidence="12" id="KW-1185">Reference proteome</keyword>
<dbReference type="InterPro" id="IPR003661">
    <property type="entry name" value="HisK_dim/P_dom"/>
</dbReference>
<dbReference type="Pfam" id="PF08448">
    <property type="entry name" value="PAS_4"/>
    <property type="match status" value="1"/>
</dbReference>
<dbReference type="InterPro" id="IPR004358">
    <property type="entry name" value="Sig_transdc_His_kin-like_C"/>
</dbReference>
<feature type="modified residue" description="4-aspartylphosphate" evidence="6">
    <location>
        <position position="634"/>
    </location>
</feature>
<sequence>MKPLQMFKALAARLVVLLEALLRLLIALLHRIKASLQVEQPLDVPTSEDRLDMFFSQSLTGVFFMMLDKPIAWHDAADKEALLDYAMAHQRITKANQAMLDQYGAQEAELLGLTPNDLYAHDLAYGRSVWRKFFDRGRLHVESCEQRMDGTPIFIESDYICLYDQQGRIIGHFGVQNDISERKWADEQLKHSERTYRAIFNAITDALFIHDATTGQILDVNDSMLEMFGYERTEVPGLSVEDLSTRVFPYTNEQANMLIQRAATGETLVFEWHNRKKNGECFYSENILKLVVIAGHERIMAIVRDISERKQAEEEQAKLHAQLAHAQKMDSVGRLAGGVAHDFNNKLSVILGYTEMALEQVDRTHPVFADLQEIQRAADRSTALTRQLLAFARKQVITPQILDLNETVEKMITMLQRLIGENIDLVWLPTANLAPIKMDPSQIDQILANLCVNARDAIADVGRVTIETDTVIFDHAYCAHHAEVTPGVYVLLAVSDNGHGMDEETLKHAFEPFFTTKAQGRGTGLGLATVYGVVRQNNGFVHVYSEPGRGSTFRVYLPQHQGELPSVAADTAKPTPVVYGNETILLVEDEPSILVMVTKMIESFGYVVLAAQNPSEAMGLAHAHPSPIDLLITDVIMPEMNGRDLAHKLMAEYPNMKHLFISGYTANFIAHHGVLDAGVHFIQKPFAITDLATKVREVLG</sequence>
<dbReference type="InterPro" id="IPR000700">
    <property type="entry name" value="PAS-assoc_C"/>
</dbReference>
<dbReference type="SUPFAM" id="SSF55874">
    <property type="entry name" value="ATPase domain of HSP90 chaperone/DNA topoisomerase II/histidine kinase"/>
    <property type="match status" value="1"/>
</dbReference>
<dbReference type="EMBL" id="NQWI01000035">
    <property type="protein sequence ID" value="PDW03256.1"/>
    <property type="molecule type" value="Genomic_DNA"/>
</dbReference>
<name>A0A2A6RK41_9CHLR</name>
<dbReference type="SMART" id="SM00387">
    <property type="entry name" value="HATPase_c"/>
    <property type="match status" value="1"/>
</dbReference>
<dbReference type="GO" id="GO:0000155">
    <property type="term" value="F:phosphorelay sensor kinase activity"/>
    <property type="evidence" value="ECO:0007669"/>
    <property type="project" value="InterPro"/>
</dbReference>
<organism evidence="11 12">
    <name type="scientific">Candidatus Viridilinea mediisalina</name>
    <dbReference type="NCBI Taxonomy" id="2024553"/>
    <lineage>
        <taxon>Bacteria</taxon>
        <taxon>Bacillati</taxon>
        <taxon>Chloroflexota</taxon>
        <taxon>Chloroflexia</taxon>
        <taxon>Chloroflexales</taxon>
        <taxon>Chloroflexineae</taxon>
        <taxon>Oscillochloridaceae</taxon>
        <taxon>Candidatus Viridilinea</taxon>
    </lineage>
</organism>
<evidence type="ECO:0000259" key="8">
    <source>
        <dbReference type="PROSITE" id="PS50110"/>
    </source>
</evidence>
<keyword evidence="3 6" id="KW-0597">Phosphoprotein</keyword>
<feature type="domain" description="PAS" evidence="9">
    <location>
        <begin position="192"/>
        <end position="266"/>
    </location>
</feature>
<evidence type="ECO:0000313" key="11">
    <source>
        <dbReference type="EMBL" id="PDW03256.1"/>
    </source>
</evidence>
<feature type="domain" description="Histidine kinase" evidence="7">
    <location>
        <begin position="338"/>
        <end position="561"/>
    </location>
</feature>
<keyword evidence="5" id="KW-0902">Two-component regulatory system</keyword>
<dbReference type="PROSITE" id="PS50109">
    <property type="entry name" value="HIS_KIN"/>
    <property type="match status" value="1"/>
</dbReference>
<keyword evidence="4" id="KW-0418">Kinase</keyword>
<comment type="caution">
    <text evidence="11">The sequence shown here is derived from an EMBL/GenBank/DDBJ whole genome shotgun (WGS) entry which is preliminary data.</text>
</comment>
<dbReference type="Pfam" id="PF00512">
    <property type="entry name" value="HisKA"/>
    <property type="match status" value="1"/>
</dbReference>
<evidence type="ECO:0000256" key="2">
    <source>
        <dbReference type="ARBA" id="ARBA00012438"/>
    </source>
</evidence>
<evidence type="ECO:0000256" key="3">
    <source>
        <dbReference type="ARBA" id="ARBA00022553"/>
    </source>
</evidence>
<reference evidence="12" key="1">
    <citation type="submission" date="2017-08" db="EMBL/GenBank/DDBJ databases">
        <authorList>
            <person name="Grouzdev D.S."/>
            <person name="Gaisin V.A."/>
            <person name="Rysina M.S."/>
            <person name="Gorlenko V.M."/>
        </authorList>
    </citation>
    <scope>NUCLEOTIDE SEQUENCE [LARGE SCALE GENOMIC DNA]</scope>
    <source>
        <strain evidence="12">Kir15-3F</strain>
    </source>
</reference>
<dbReference type="InterPro" id="IPR036097">
    <property type="entry name" value="HisK_dim/P_sf"/>
</dbReference>
<dbReference type="Gene3D" id="1.10.287.130">
    <property type="match status" value="1"/>
</dbReference>
<evidence type="ECO:0000259" key="7">
    <source>
        <dbReference type="PROSITE" id="PS50109"/>
    </source>
</evidence>
<dbReference type="PANTHER" id="PTHR43065">
    <property type="entry name" value="SENSOR HISTIDINE KINASE"/>
    <property type="match status" value="1"/>
</dbReference>
<dbReference type="SUPFAM" id="SSF55785">
    <property type="entry name" value="PYP-like sensor domain (PAS domain)"/>
    <property type="match status" value="2"/>
</dbReference>
<feature type="domain" description="Response regulatory" evidence="8">
    <location>
        <begin position="583"/>
        <end position="699"/>
    </location>
</feature>
<dbReference type="PROSITE" id="PS50110">
    <property type="entry name" value="RESPONSE_REGULATORY"/>
    <property type="match status" value="1"/>
</dbReference>
<dbReference type="Pfam" id="PF02518">
    <property type="entry name" value="HATPase_c"/>
    <property type="match status" value="1"/>
</dbReference>
<dbReference type="Pfam" id="PF00072">
    <property type="entry name" value="Response_reg"/>
    <property type="match status" value="1"/>
</dbReference>
<dbReference type="PROSITE" id="PS50112">
    <property type="entry name" value="PAS"/>
    <property type="match status" value="1"/>
</dbReference>
<dbReference type="InterPro" id="IPR011006">
    <property type="entry name" value="CheY-like_superfamily"/>
</dbReference>
<dbReference type="CDD" id="cd00082">
    <property type="entry name" value="HisKA"/>
    <property type="match status" value="1"/>
</dbReference>
<dbReference type="PROSITE" id="PS50113">
    <property type="entry name" value="PAC"/>
    <property type="match status" value="1"/>
</dbReference>
<dbReference type="InterPro" id="IPR013656">
    <property type="entry name" value="PAS_4"/>
</dbReference>
<proteinExistence type="predicted"/>
<dbReference type="InterPro" id="IPR001610">
    <property type="entry name" value="PAC"/>
</dbReference>
<protein>
    <recommendedName>
        <fullName evidence="2">histidine kinase</fullName>
        <ecNumber evidence="2">2.7.13.3</ecNumber>
    </recommendedName>
</protein>
<dbReference type="Proteomes" id="UP000220527">
    <property type="component" value="Unassembled WGS sequence"/>
</dbReference>
<dbReference type="Gene3D" id="3.30.450.20">
    <property type="entry name" value="PAS domain"/>
    <property type="match status" value="2"/>
</dbReference>
<dbReference type="InterPro" id="IPR000014">
    <property type="entry name" value="PAS"/>
</dbReference>
<dbReference type="SMART" id="SM00388">
    <property type="entry name" value="HisKA"/>
    <property type="match status" value="1"/>
</dbReference>
<dbReference type="CDD" id="cd00130">
    <property type="entry name" value="PAS"/>
    <property type="match status" value="1"/>
</dbReference>
<keyword evidence="4" id="KW-0808">Transferase</keyword>
<evidence type="ECO:0000256" key="5">
    <source>
        <dbReference type="ARBA" id="ARBA00023012"/>
    </source>
</evidence>
<feature type="domain" description="PAC" evidence="10">
    <location>
        <begin position="139"/>
        <end position="191"/>
    </location>
</feature>
<dbReference type="Pfam" id="PF13426">
    <property type="entry name" value="PAS_9"/>
    <property type="match status" value="1"/>
</dbReference>
<dbReference type="InterPro" id="IPR035965">
    <property type="entry name" value="PAS-like_dom_sf"/>
</dbReference>
<dbReference type="SUPFAM" id="SSF52172">
    <property type="entry name" value="CheY-like"/>
    <property type="match status" value="1"/>
</dbReference>
<evidence type="ECO:0000259" key="10">
    <source>
        <dbReference type="PROSITE" id="PS50113"/>
    </source>
</evidence>
<dbReference type="PRINTS" id="PR00344">
    <property type="entry name" value="BCTRLSENSOR"/>
</dbReference>
<dbReference type="AlphaFoldDB" id="A0A2A6RK41"/>